<gene>
    <name evidence="1" type="ORF">F2Q68_00043168</name>
</gene>
<evidence type="ECO:0000313" key="1">
    <source>
        <dbReference type="EMBL" id="KAF2606227.1"/>
    </source>
</evidence>
<protein>
    <submittedName>
        <fullName evidence="1">Uncharacterized protein</fullName>
    </submittedName>
</protein>
<evidence type="ECO:0000313" key="2">
    <source>
        <dbReference type="Proteomes" id="UP000712281"/>
    </source>
</evidence>
<accession>A0A8S9LJQ9</accession>
<name>A0A8S9LJQ9_BRACR</name>
<dbReference type="AlphaFoldDB" id="A0A8S9LJQ9"/>
<organism evidence="1 2">
    <name type="scientific">Brassica cretica</name>
    <name type="common">Mustard</name>
    <dbReference type="NCBI Taxonomy" id="69181"/>
    <lineage>
        <taxon>Eukaryota</taxon>
        <taxon>Viridiplantae</taxon>
        <taxon>Streptophyta</taxon>
        <taxon>Embryophyta</taxon>
        <taxon>Tracheophyta</taxon>
        <taxon>Spermatophyta</taxon>
        <taxon>Magnoliopsida</taxon>
        <taxon>eudicotyledons</taxon>
        <taxon>Gunneridae</taxon>
        <taxon>Pentapetalae</taxon>
        <taxon>rosids</taxon>
        <taxon>malvids</taxon>
        <taxon>Brassicales</taxon>
        <taxon>Brassicaceae</taxon>
        <taxon>Brassiceae</taxon>
        <taxon>Brassica</taxon>
    </lineage>
</organism>
<dbReference type="EMBL" id="QGKW02000276">
    <property type="protein sequence ID" value="KAF2606227.1"/>
    <property type="molecule type" value="Genomic_DNA"/>
</dbReference>
<comment type="caution">
    <text evidence="1">The sequence shown here is derived from an EMBL/GenBank/DDBJ whole genome shotgun (WGS) entry which is preliminary data.</text>
</comment>
<sequence length="106" mass="12245">MMNQTVINKGMILMQACGVWRNTNLRIDHKQLNPKNDGWSSFHILVSISEMDKPELQGGISWSWCNMSEEERRRSFAGKDRSLFCHDKGMDLTISCKRSEVRGIKV</sequence>
<proteinExistence type="predicted"/>
<reference evidence="1" key="1">
    <citation type="submission" date="2019-12" db="EMBL/GenBank/DDBJ databases">
        <title>Genome sequencing and annotation of Brassica cretica.</title>
        <authorList>
            <person name="Studholme D.J."/>
            <person name="Sarris P.F."/>
        </authorList>
    </citation>
    <scope>NUCLEOTIDE SEQUENCE</scope>
    <source>
        <strain evidence="1">PFS-001/15</strain>
        <tissue evidence="1">Leaf</tissue>
    </source>
</reference>
<dbReference type="Proteomes" id="UP000712281">
    <property type="component" value="Unassembled WGS sequence"/>
</dbReference>